<name>A0A2J7RCD1_9NEOP</name>
<dbReference type="InterPro" id="IPR038205">
    <property type="entry name" value="INSC_LBD_sf"/>
</dbReference>
<feature type="compositionally biased region" description="Polar residues" evidence="1">
    <location>
        <begin position="55"/>
        <end position="69"/>
    </location>
</feature>
<feature type="compositionally biased region" description="Basic and acidic residues" evidence="1">
    <location>
        <begin position="302"/>
        <end position="312"/>
    </location>
</feature>
<reference evidence="3 4" key="1">
    <citation type="submission" date="2017-12" db="EMBL/GenBank/DDBJ databases">
        <title>Hemimetabolous genomes reveal molecular basis of termite eusociality.</title>
        <authorList>
            <person name="Harrison M.C."/>
            <person name="Jongepier E."/>
            <person name="Robertson H.M."/>
            <person name="Arning N."/>
            <person name="Bitard-Feildel T."/>
            <person name="Chao H."/>
            <person name="Childers C.P."/>
            <person name="Dinh H."/>
            <person name="Doddapaneni H."/>
            <person name="Dugan S."/>
            <person name="Gowin J."/>
            <person name="Greiner C."/>
            <person name="Han Y."/>
            <person name="Hu H."/>
            <person name="Hughes D.S.T."/>
            <person name="Huylmans A.-K."/>
            <person name="Kemena C."/>
            <person name="Kremer L.P.M."/>
            <person name="Lee S.L."/>
            <person name="Lopez-Ezquerra A."/>
            <person name="Mallet L."/>
            <person name="Monroy-Kuhn J.M."/>
            <person name="Moser A."/>
            <person name="Murali S.C."/>
            <person name="Muzny D.M."/>
            <person name="Otani S."/>
            <person name="Piulachs M.-D."/>
            <person name="Poelchau M."/>
            <person name="Qu J."/>
            <person name="Schaub F."/>
            <person name="Wada-Katsumata A."/>
            <person name="Worley K.C."/>
            <person name="Xie Q."/>
            <person name="Ylla G."/>
            <person name="Poulsen M."/>
            <person name="Gibbs R.A."/>
            <person name="Schal C."/>
            <person name="Richards S."/>
            <person name="Belles X."/>
            <person name="Korb J."/>
            <person name="Bornberg-Bauer E."/>
        </authorList>
    </citation>
    <scope>NUCLEOTIDE SEQUENCE [LARGE SCALE GENOMIC DNA]</scope>
    <source>
        <tissue evidence="3">Whole body</tissue>
    </source>
</reference>
<feature type="compositionally biased region" description="Low complexity" evidence="1">
    <location>
        <begin position="36"/>
        <end position="49"/>
    </location>
</feature>
<keyword evidence="4" id="KW-1185">Reference proteome</keyword>
<dbReference type="InParanoid" id="A0A2J7RCD1"/>
<dbReference type="GO" id="GO:0009786">
    <property type="term" value="P:regulation of asymmetric cell division"/>
    <property type="evidence" value="ECO:0007669"/>
    <property type="project" value="TreeGrafter"/>
</dbReference>
<gene>
    <name evidence="3" type="ORF">B7P43_G03959</name>
</gene>
<feature type="compositionally biased region" description="Polar residues" evidence="1">
    <location>
        <begin position="322"/>
        <end position="349"/>
    </location>
</feature>
<dbReference type="Pfam" id="PF19427">
    <property type="entry name" value="Insc_C"/>
    <property type="match status" value="1"/>
</dbReference>
<feature type="domain" description="Protein inscuteable homologue C-terminal" evidence="2">
    <location>
        <begin position="539"/>
        <end position="981"/>
    </location>
</feature>
<dbReference type="PANTHER" id="PTHR21386">
    <property type="entry name" value="INSCUTEABLE"/>
    <property type="match status" value="1"/>
</dbReference>
<dbReference type="InterPro" id="IPR039921">
    <property type="entry name" value="Inscuteable"/>
</dbReference>
<dbReference type="AlphaFoldDB" id="A0A2J7RCD1"/>
<dbReference type="InterPro" id="IPR011989">
    <property type="entry name" value="ARM-like"/>
</dbReference>
<proteinExistence type="predicted"/>
<dbReference type="InterPro" id="IPR000225">
    <property type="entry name" value="Armadillo"/>
</dbReference>
<evidence type="ECO:0000259" key="2">
    <source>
        <dbReference type="Pfam" id="PF19427"/>
    </source>
</evidence>
<dbReference type="InterPro" id="IPR045789">
    <property type="entry name" value="Insc_C"/>
</dbReference>
<dbReference type="GO" id="GO:0000132">
    <property type="term" value="P:establishment of mitotic spindle orientation"/>
    <property type="evidence" value="ECO:0007669"/>
    <property type="project" value="TreeGrafter"/>
</dbReference>
<dbReference type="InterPro" id="IPR016024">
    <property type="entry name" value="ARM-type_fold"/>
</dbReference>
<feature type="compositionally biased region" description="Low complexity" evidence="1">
    <location>
        <begin position="426"/>
        <end position="441"/>
    </location>
</feature>
<protein>
    <recommendedName>
        <fullName evidence="2">Protein inscuteable homologue C-terminal domain-containing protein</fullName>
    </recommendedName>
</protein>
<evidence type="ECO:0000313" key="3">
    <source>
        <dbReference type="EMBL" id="PNF38494.1"/>
    </source>
</evidence>
<dbReference type="PANTHER" id="PTHR21386:SF0">
    <property type="entry name" value="PROTEIN INSCUTEABLE HOMOLOG"/>
    <property type="match status" value="1"/>
</dbReference>
<dbReference type="STRING" id="105785.A0A2J7RCD1"/>
<dbReference type="OrthoDB" id="5796379at2759"/>
<evidence type="ECO:0000313" key="4">
    <source>
        <dbReference type="Proteomes" id="UP000235965"/>
    </source>
</evidence>
<dbReference type="GO" id="GO:0008356">
    <property type="term" value="P:asymmetric cell division"/>
    <property type="evidence" value="ECO:0007669"/>
    <property type="project" value="InterPro"/>
</dbReference>
<comment type="caution">
    <text evidence="3">The sequence shown here is derived from an EMBL/GenBank/DDBJ whole genome shotgun (WGS) entry which is preliminary data.</text>
</comment>
<feature type="region of interest" description="Disordered" evidence="1">
    <location>
        <begin position="198"/>
        <end position="463"/>
    </location>
</feature>
<evidence type="ECO:0000256" key="1">
    <source>
        <dbReference type="SAM" id="MobiDB-lite"/>
    </source>
</evidence>
<dbReference type="Gene3D" id="6.20.200.10">
    <property type="entry name" value="Inscuteable LGN-binding domain"/>
    <property type="match status" value="1"/>
</dbReference>
<dbReference type="Proteomes" id="UP000235965">
    <property type="component" value="Unassembled WGS sequence"/>
</dbReference>
<dbReference type="GO" id="GO:0008093">
    <property type="term" value="F:cytoskeletal anchor activity"/>
    <property type="evidence" value="ECO:0007669"/>
    <property type="project" value="TreeGrafter"/>
</dbReference>
<dbReference type="GO" id="GO:0045179">
    <property type="term" value="C:apical cortex"/>
    <property type="evidence" value="ECO:0007669"/>
    <property type="project" value="TreeGrafter"/>
</dbReference>
<dbReference type="EMBL" id="NEVH01005885">
    <property type="protein sequence ID" value="PNF38494.1"/>
    <property type="molecule type" value="Genomic_DNA"/>
</dbReference>
<dbReference type="SUPFAM" id="SSF48371">
    <property type="entry name" value="ARM repeat"/>
    <property type="match status" value="1"/>
</dbReference>
<dbReference type="GO" id="GO:0045176">
    <property type="term" value="P:apical protein localization"/>
    <property type="evidence" value="ECO:0007669"/>
    <property type="project" value="TreeGrafter"/>
</dbReference>
<feature type="region of interest" description="Disordered" evidence="1">
    <location>
        <begin position="21"/>
        <end position="101"/>
    </location>
</feature>
<sequence length="981" mass="107015">MGEFQRSRSKVWWSNLEADIEDDRVVGWGGAGHVLSPSRGSSSSPSSSHKSQDSGFSDSEASSTPTASGESFKPSPLPSEEPDCNVSPAQHPQDVTGLQRECGCPQTENKVSEEPNLVLPKSPVSKLKRQVFSQCVCLGETSRNDIRDSTIVQAAGQIVGTSEFSQTNIECPAQLPVKILREKFLQECMCLNQAPESSCVPERADKSPNKPTSPLRTETQTCQRLPQSSSEECTRTDADDVSKQYLQQREDHKELSSRETSSKPDECVNSIESLDEHNLQNRSQNSLNRSVPVPTIRTPPRNQKESPSKSVRESPVPSPRSLNPNHSHCNTSKLSPTRPSAEGSNNVHSSSKETNKNTNLSVETLASQGCSRHQRTPLPNSRSPKSLSHQSPAGESTVRSPRTSSNREESPSVKPLCSELPEHLGSPTHTSTPKTSSTTTPNKLLVTPNRPLRCPGSGKKYGRPVNLLNNFSRGLQPESTGPERNPVQRWLGELATLYEPECMTTLQSKSLAVDLKHQVAMMAAAATNTVKMLQEGTRLISTEFAKLCQQLDYGKTEHVGPLVQSLVGLVTEFLHEHCNKQEKTGKESEAKHKKLTEVCDQLRLTAAMQPPNKEQLTSEITELGNKFTRIVDNILIQHISVLVGVLEEPASDMALRSALASLTTLSLEGPHLSRLVAHCSGVRALLSICLESRSSSIRTAALRALATVCCVVEAIRQLEQAGGVEILSEMLSEETRPEPEASEAAAVLAQITAPWVEDNHTVHGLSEQLPSLVHSLTRLASTTASCETLLLSAAALANLTFMEPRTVWPLLEQGTAGKLLQAVKRRGPKVSVFLQEQAATLLANMAAVPESRPHLAEQRAVVALLCFLQIRHSPLQRAPEIAAAERVQQKSAIALSRLCSDPTVATQVVELQGVNRLVRLCKEERERNHSDGVLVACLAALRKISANCGTKVIEDLDAMELVEPRLLDSFLIYSSRQESYV</sequence>
<accession>A0A2J7RCD1</accession>
<dbReference type="SMART" id="SM00185">
    <property type="entry name" value="ARM"/>
    <property type="match status" value="3"/>
</dbReference>
<feature type="compositionally biased region" description="Basic and acidic residues" evidence="1">
    <location>
        <begin position="232"/>
        <end position="266"/>
    </location>
</feature>
<organism evidence="3 4">
    <name type="scientific">Cryptotermes secundus</name>
    <dbReference type="NCBI Taxonomy" id="105785"/>
    <lineage>
        <taxon>Eukaryota</taxon>
        <taxon>Metazoa</taxon>
        <taxon>Ecdysozoa</taxon>
        <taxon>Arthropoda</taxon>
        <taxon>Hexapoda</taxon>
        <taxon>Insecta</taxon>
        <taxon>Pterygota</taxon>
        <taxon>Neoptera</taxon>
        <taxon>Polyneoptera</taxon>
        <taxon>Dictyoptera</taxon>
        <taxon>Blattodea</taxon>
        <taxon>Blattoidea</taxon>
        <taxon>Termitoidae</taxon>
        <taxon>Kalotermitidae</taxon>
        <taxon>Cryptotermitinae</taxon>
        <taxon>Cryptotermes</taxon>
    </lineage>
</organism>
<feature type="compositionally biased region" description="Polar residues" evidence="1">
    <location>
        <begin position="280"/>
        <end position="289"/>
    </location>
</feature>
<dbReference type="Gene3D" id="1.25.10.10">
    <property type="entry name" value="Leucine-rich Repeat Variant"/>
    <property type="match status" value="1"/>
</dbReference>
<dbReference type="CDD" id="cd21966">
    <property type="entry name" value="INSC_LBD"/>
    <property type="match status" value="1"/>
</dbReference>
<feature type="compositionally biased region" description="Polar residues" evidence="1">
    <location>
        <begin position="209"/>
        <end position="231"/>
    </location>
</feature>
<feature type="compositionally biased region" description="Polar residues" evidence="1">
    <location>
        <begin position="356"/>
        <end position="404"/>
    </location>
</feature>